<evidence type="ECO:0000256" key="6">
    <source>
        <dbReference type="ARBA" id="ARBA00023306"/>
    </source>
</evidence>
<dbReference type="GO" id="GO:0000917">
    <property type="term" value="P:division septum assembly"/>
    <property type="evidence" value="ECO:0007669"/>
    <property type="project" value="UniProtKB-KW"/>
</dbReference>
<keyword evidence="4" id="KW-0132">Cell division</keyword>
<dbReference type="PANTHER" id="PTHR34981">
    <property type="entry name" value="CELL DIVISION PROTEIN ZAPA"/>
    <property type="match status" value="1"/>
</dbReference>
<comment type="subcellular location">
    <subcellularLocation>
        <location evidence="1">Cytoplasm</location>
    </subcellularLocation>
</comment>
<dbReference type="KEGG" id="nwe:SAMEA3174300_2012"/>
<dbReference type="Pfam" id="PF05164">
    <property type="entry name" value="ZapA"/>
    <property type="match status" value="1"/>
</dbReference>
<keyword evidence="6" id="KW-0131">Cell cycle</keyword>
<dbReference type="Gene3D" id="3.30.160.880">
    <property type="entry name" value="Cell division protein ZapA protomer, N-terminal domain"/>
    <property type="match status" value="1"/>
</dbReference>
<gene>
    <name evidence="10" type="primary">zapA</name>
    <name evidence="10" type="ORF">NCTC12742_01393</name>
</gene>
<dbReference type="EMBL" id="LR134533">
    <property type="protein sequence ID" value="VEJ51499.1"/>
    <property type="molecule type" value="Genomic_DNA"/>
</dbReference>
<evidence type="ECO:0000256" key="3">
    <source>
        <dbReference type="ARBA" id="ARBA00022490"/>
    </source>
</evidence>
<organism evidence="10 11">
    <name type="scientific">Neisseria weaveri</name>
    <dbReference type="NCBI Taxonomy" id="28091"/>
    <lineage>
        <taxon>Bacteria</taxon>
        <taxon>Pseudomonadati</taxon>
        <taxon>Pseudomonadota</taxon>
        <taxon>Betaproteobacteria</taxon>
        <taxon>Neisseriales</taxon>
        <taxon>Neisseriaceae</taxon>
        <taxon>Neisseria</taxon>
    </lineage>
</organism>
<evidence type="ECO:0000256" key="8">
    <source>
        <dbReference type="ARBA" id="ARBA00026068"/>
    </source>
</evidence>
<dbReference type="GO" id="GO:0032153">
    <property type="term" value="C:cell division site"/>
    <property type="evidence" value="ECO:0007669"/>
    <property type="project" value="TreeGrafter"/>
</dbReference>
<dbReference type="SUPFAM" id="SSF102829">
    <property type="entry name" value="Cell division protein ZapA-like"/>
    <property type="match status" value="1"/>
</dbReference>
<dbReference type="RefSeq" id="WP_036494862.1">
    <property type="nucleotide sequence ID" value="NZ_CAUJRG010000020.1"/>
</dbReference>
<protein>
    <recommendedName>
        <fullName evidence="2">Cell division protein ZapA</fullName>
    </recommendedName>
    <alternativeName>
        <fullName evidence="9">Z ring-associated protein ZapA</fullName>
    </alternativeName>
</protein>
<dbReference type="AlphaFoldDB" id="A0A448VNW3"/>
<dbReference type="OrthoDB" id="5297208at2"/>
<comment type="subunit">
    <text evidence="8">Homodimer. Interacts with FtsZ.</text>
</comment>
<reference evidence="10 11" key="1">
    <citation type="submission" date="2018-12" db="EMBL/GenBank/DDBJ databases">
        <authorList>
            <consortium name="Pathogen Informatics"/>
        </authorList>
    </citation>
    <scope>NUCLEOTIDE SEQUENCE [LARGE SCALE GENOMIC DNA]</scope>
    <source>
        <strain evidence="10 11">NCTC12742</strain>
    </source>
</reference>
<dbReference type="STRING" id="28091.SAMEA3174300_02012"/>
<sequence length="104" mass="11657">MSHERVSVNILHRTFEIGTPSEEKATLLQAVELLNQKIGIIQDSGKVIETEKIIILAALNLVHDLLKNSCHVNNLKDDLASKEFERKIIDIVNVCEQALSQVDN</sequence>
<dbReference type="GO" id="GO:0000921">
    <property type="term" value="P:septin ring assembly"/>
    <property type="evidence" value="ECO:0007669"/>
    <property type="project" value="TreeGrafter"/>
</dbReference>
<evidence type="ECO:0000256" key="7">
    <source>
        <dbReference type="ARBA" id="ARBA00024910"/>
    </source>
</evidence>
<dbReference type="Proteomes" id="UP000272771">
    <property type="component" value="Chromosome"/>
</dbReference>
<keyword evidence="11" id="KW-1185">Reference proteome</keyword>
<name>A0A448VNW3_9NEIS</name>
<evidence type="ECO:0000256" key="4">
    <source>
        <dbReference type="ARBA" id="ARBA00022618"/>
    </source>
</evidence>
<dbReference type="GO" id="GO:0043093">
    <property type="term" value="P:FtsZ-dependent cytokinesis"/>
    <property type="evidence" value="ECO:0007669"/>
    <property type="project" value="TreeGrafter"/>
</dbReference>
<evidence type="ECO:0000256" key="5">
    <source>
        <dbReference type="ARBA" id="ARBA00023210"/>
    </source>
</evidence>
<evidence type="ECO:0000313" key="11">
    <source>
        <dbReference type="Proteomes" id="UP000272771"/>
    </source>
</evidence>
<dbReference type="GO" id="GO:0005829">
    <property type="term" value="C:cytosol"/>
    <property type="evidence" value="ECO:0007669"/>
    <property type="project" value="TreeGrafter"/>
</dbReference>
<dbReference type="Gene3D" id="1.20.5.50">
    <property type="match status" value="1"/>
</dbReference>
<evidence type="ECO:0000256" key="9">
    <source>
        <dbReference type="ARBA" id="ARBA00033158"/>
    </source>
</evidence>
<dbReference type="InterPro" id="IPR007838">
    <property type="entry name" value="Cell_div_ZapA-like"/>
</dbReference>
<evidence type="ECO:0000313" key="10">
    <source>
        <dbReference type="EMBL" id="VEJ51499.1"/>
    </source>
</evidence>
<dbReference type="PANTHER" id="PTHR34981:SF1">
    <property type="entry name" value="CELL DIVISION PROTEIN ZAPA"/>
    <property type="match status" value="1"/>
</dbReference>
<dbReference type="InterPro" id="IPR042233">
    <property type="entry name" value="Cell_div_ZapA_N"/>
</dbReference>
<comment type="function">
    <text evidence="7">Activator of cell division through the inhibition of FtsZ GTPase activity, therefore promoting FtsZ assembly into bundles of protofilaments necessary for the formation of the division Z ring. It is recruited early at mid-cell but it is not essential for cell division.</text>
</comment>
<evidence type="ECO:0000256" key="1">
    <source>
        <dbReference type="ARBA" id="ARBA00004496"/>
    </source>
</evidence>
<keyword evidence="3" id="KW-0963">Cytoplasm</keyword>
<dbReference type="InterPro" id="IPR036192">
    <property type="entry name" value="Cell_div_ZapA-like_sf"/>
</dbReference>
<evidence type="ECO:0000256" key="2">
    <source>
        <dbReference type="ARBA" id="ARBA00015195"/>
    </source>
</evidence>
<dbReference type="GO" id="GO:0030428">
    <property type="term" value="C:cell septum"/>
    <property type="evidence" value="ECO:0007669"/>
    <property type="project" value="TreeGrafter"/>
</dbReference>
<keyword evidence="5" id="KW-0717">Septation</keyword>
<proteinExistence type="predicted"/>
<accession>A0A448VNW3</accession>